<dbReference type="InterPro" id="IPR014284">
    <property type="entry name" value="RNA_pol_sigma-70_dom"/>
</dbReference>
<gene>
    <name evidence="9" type="ORF">IAB74_00450</name>
</gene>
<dbReference type="AlphaFoldDB" id="A0A9D1CL88"/>
<dbReference type="GO" id="GO:0016987">
    <property type="term" value="F:sigma factor activity"/>
    <property type="evidence" value="ECO:0007669"/>
    <property type="project" value="UniProtKB-KW"/>
</dbReference>
<protein>
    <recommendedName>
        <fullName evidence="6">RNA polymerase sigma factor</fullName>
    </recommendedName>
</protein>
<dbReference type="NCBIfam" id="TIGR02937">
    <property type="entry name" value="sigma70-ECF"/>
    <property type="match status" value="1"/>
</dbReference>
<keyword evidence="4 6" id="KW-0238">DNA-binding</keyword>
<dbReference type="CDD" id="cd06171">
    <property type="entry name" value="Sigma70_r4"/>
    <property type="match status" value="1"/>
</dbReference>
<accession>A0A9D1CL88</accession>
<dbReference type="EMBL" id="DVFK01000009">
    <property type="protein sequence ID" value="HIQ66967.1"/>
    <property type="molecule type" value="Genomic_DNA"/>
</dbReference>
<dbReference type="InterPro" id="IPR039425">
    <property type="entry name" value="RNA_pol_sigma-70-like"/>
</dbReference>
<reference evidence="9" key="1">
    <citation type="submission" date="2020-10" db="EMBL/GenBank/DDBJ databases">
        <authorList>
            <person name="Gilroy R."/>
        </authorList>
    </citation>
    <scope>NUCLEOTIDE SEQUENCE</scope>
    <source>
        <strain evidence="9">13361</strain>
    </source>
</reference>
<dbReference type="GO" id="GO:0003677">
    <property type="term" value="F:DNA binding"/>
    <property type="evidence" value="ECO:0007669"/>
    <property type="project" value="UniProtKB-KW"/>
</dbReference>
<dbReference type="SUPFAM" id="SSF88659">
    <property type="entry name" value="Sigma3 and sigma4 domains of RNA polymerase sigma factors"/>
    <property type="match status" value="1"/>
</dbReference>
<dbReference type="InterPro" id="IPR000838">
    <property type="entry name" value="RNA_pol_sigma70_ECF_CS"/>
</dbReference>
<dbReference type="PANTHER" id="PTHR43133:SF62">
    <property type="entry name" value="RNA POLYMERASE SIGMA FACTOR SIGZ"/>
    <property type="match status" value="1"/>
</dbReference>
<dbReference type="InterPro" id="IPR007627">
    <property type="entry name" value="RNA_pol_sigma70_r2"/>
</dbReference>
<dbReference type="InterPro" id="IPR013249">
    <property type="entry name" value="RNA_pol_sigma70_r4_t2"/>
</dbReference>
<evidence type="ECO:0000256" key="6">
    <source>
        <dbReference type="RuleBase" id="RU000716"/>
    </source>
</evidence>
<keyword evidence="3 6" id="KW-0731">Sigma factor</keyword>
<dbReference type="Pfam" id="PF08281">
    <property type="entry name" value="Sigma70_r4_2"/>
    <property type="match status" value="1"/>
</dbReference>
<evidence type="ECO:0000256" key="4">
    <source>
        <dbReference type="ARBA" id="ARBA00023125"/>
    </source>
</evidence>
<dbReference type="PANTHER" id="PTHR43133">
    <property type="entry name" value="RNA POLYMERASE ECF-TYPE SIGMA FACTO"/>
    <property type="match status" value="1"/>
</dbReference>
<sequence length="186" mass="20633">MVMFSENQPSSQLEALLLQTAAGDREAFASLYHRTSPSVYGLALTYVRSGPDAEDVTQDTFVKVWDNAPAYRPQGKPLAWILTIAKNLALMCLRSREKSTQLPPEDWASLAMDAPAVTPEDRQVLKAALSTLPQQEQQILLLHAVSGLKHREIAALLELPLPTVLSKYHRGLKKLKIKLEGDAVYE</sequence>
<dbReference type="Pfam" id="PF04542">
    <property type="entry name" value="Sigma70_r2"/>
    <property type="match status" value="1"/>
</dbReference>
<organism evidence="9 10">
    <name type="scientific">Candidatus Faecousia excrementigallinarum</name>
    <dbReference type="NCBI Taxonomy" id="2840806"/>
    <lineage>
        <taxon>Bacteria</taxon>
        <taxon>Bacillati</taxon>
        <taxon>Bacillota</taxon>
        <taxon>Clostridia</taxon>
        <taxon>Eubacteriales</taxon>
        <taxon>Oscillospiraceae</taxon>
        <taxon>Faecousia</taxon>
    </lineage>
</organism>
<evidence type="ECO:0000259" key="7">
    <source>
        <dbReference type="Pfam" id="PF04542"/>
    </source>
</evidence>
<dbReference type="InterPro" id="IPR036388">
    <property type="entry name" value="WH-like_DNA-bd_sf"/>
</dbReference>
<evidence type="ECO:0000313" key="10">
    <source>
        <dbReference type="Proteomes" id="UP000886796"/>
    </source>
</evidence>
<evidence type="ECO:0000256" key="1">
    <source>
        <dbReference type="ARBA" id="ARBA00010641"/>
    </source>
</evidence>
<evidence type="ECO:0000313" key="9">
    <source>
        <dbReference type="EMBL" id="HIQ66967.1"/>
    </source>
</evidence>
<evidence type="ECO:0000256" key="2">
    <source>
        <dbReference type="ARBA" id="ARBA00023015"/>
    </source>
</evidence>
<comment type="similarity">
    <text evidence="1 6">Belongs to the sigma-70 factor family. ECF subfamily.</text>
</comment>
<dbReference type="SUPFAM" id="SSF88946">
    <property type="entry name" value="Sigma2 domain of RNA polymerase sigma factors"/>
    <property type="match status" value="1"/>
</dbReference>
<dbReference type="GO" id="GO:0006352">
    <property type="term" value="P:DNA-templated transcription initiation"/>
    <property type="evidence" value="ECO:0007669"/>
    <property type="project" value="InterPro"/>
</dbReference>
<evidence type="ECO:0000256" key="3">
    <source>
        <dbReference type="ARBA" id="ARBA00023082"/>
    </source>
</evidence>
<dbReference type="GO" id="GO:0006950">
    <property type="term" value="P:response to stress"/>
    <property type="evidence" value="ECO:0007669"/>
    <property type="project" value="UniProtKB-ARBA"/>
</dbReference>
<proteinExistence type="inferred from homology"/>
<name>A0A9D1CL88_9FIRM</name>
<feature type="domain" description="RNA polymerase sigma-70 region 2" evidence="7">
    <location>
        <begin position="31"/>
        <end position="97"/>
    </location>
</feature>
<keyword evidence="5 6" id="KW-0804">Transcription</keyword>
<dbReference type="Gene3D" id="1.10.1740.10">
    <property type="match status" value="1"/>
</dbReference>
<evidence type="ECO:0000259" key="8">
    <source>
        <dbReference type="Pfam" id="PF08281"/>
    </source>
</evidence>
<dbReference type="Gene3D" id="1.10.10.10">
    <property type="entry name" value="Winged helix-like DNA-binding domain superfamily/Winged helix DNA-binding domain"/>
    <property type="match status" value="1"/>
</dbReference>
<reference evidence="9" key="2">
    <citation type="journal article" date="2021" name="PeerJ">
        <title>Extensive microbial diversity within the chicken gut microbiome revealed by metagenomics and culture.</title>
        <authorList>
            <person name="Gilroy R."/>
            <person name="Ravi A."/>
            <person name="Getino M."/>
            <person name="Pursley I."/>
            <person name="Horton D.L."/>
            <person name="Alikhan N.F."/>
            <person name="Baker D."/>
            <person name="Gharbi K."/>
            <person name="Hall N."/>
            <person name="Watson M."/>
            <person name="Adriaenssens E.M."/>
            <person name="Foster-Nyarko E."/>
            <person name="Jarju S."/>
            <person name="Secka A."/>
            <person name="Antonio M."/>
            <person name="Oren A."/>
            <person name="Chaudhuri R.R."/>
            <person name="La Ragione R."/>
            <person name="Hildebrand F."/>
            <person name="Pallen M.J."/>
        </authorList>
    </citation>
    <scope>NUCLEOTIDE SEQUENCE</scope>
    <source>
        <strain evidence="9">13361</strain>
    </source>
</reference>
<comment type="caution">
    <text evidence="9">The sequence shown here is derived from an EMBL/GenBank/DDBJ whole genome shotgun (WGS) entry which is preliminary data.</text>
</comment>
<dbReference type="Proteomes" id="UP000886796">
    <property type="component" value="Unassembled WGS sequence"/>
</dbReference>
<keyword evidence="2 6" id="KW-0805">Transcription regulation</keyword>
<feature type="domain" description="RNA polymerase sigma factor 70 region 4 type 2" evidence="8">
    <location>
        <begin position="123"/>
        <end position="175"/>
    </location>
</feature>
<dbReference type="PROSITE" id="PS01063">
    <property type="entry name" value="SIGMA70_ECF"/>
    <property type="match status" value="1"/>
</dbReference>
<dbReference type="InterPro" id="IPR013325">
    <property type="entry name" value="RNA_pol_sigma_r2"/>
</dbReference>
<evidence type="ECO:0000256" key="5">
    <source>
        <dbReference type="ARBA" id="ARBA00023163"/>
    </source>
</evidence>
<dbReference type="InterPro" id="IPR013324">
    <property type="entry name" value="RNA_pol_sigma_r3/r4-like"/>
</dbReference>